<dbReference type="RefSeq" id="WP_171226493.1">
    <property type="nucleotide sequence ID" value="NZ_CP053085.1"/>
</dbReference>
<dbReference type="Proteomes" id="UP000500938">
    <property type="component" value="Chromosome"/>
</dbReference>
<dbReference type="EMBL" id="CP053085">
    <property type="protein sequence ID" value="QJR37060.1"/>
    <property type="molecule type" value="Genomic_DNA"/>
</dbReference>
<protein>
    <submittedName>
        <fullName evidence="1">Uncharacterized protein</fullName>
    </submittedName>
</protein>
<evidence type="ECO:0000313" key="2">
    <source>
        <dbReference type="Proteomes" id="UP000500938"/>
    </source>
</evidence>
<keyword evidence="2" id="KW-1185">Reference proteome</keyword>
<evidence type="ECO:0000313" key="1">
    <source>
        <dbReference type="EMBL" id="QJR37060.1"/>
    </source>
</evidence>
<dbReference type="AlphaFoldDB" id="A0A6M4IQQ4"/>
<name>A0A6M4IQQ4_9BACT</name>
<dbReference type="KEGG" id="ggr:HKW67_16820"/>
<dbReference type="InterPro" id="IPR013783">
    <property type="entry name" value="Ig-like_fold"/>
</dbReference>
<proteinExistence type="predicted"/>
<gene>
    <name evidence="1" type="ORF">HKW67_16820</name>
</gene>
<dbReference type="Gene3D" id="2.60.40.10">
    <property type="entry name" value="Immunoglobulins"/>
    <property type="match status" value="1"/>
</dbReference>
<organism evidence="1 2">
    <name type="scientific">Gemmatimonas groenlandica</name>
    <dbReference type="NCBI Taxonomy" id="2732249"/>
    <lineage>
        <taxon>Bacteria</taxon>
        <taxon>Pseudomonadati</taxon>
        <taxon>Gemmatimonadota</taxon>
        <taxon>Gemmatimonadia</taxon>
        <taxon>Gemmatimonadales</taxon>
        <taxon>Gemmatimonadaceae</taxon>
        <taxon>Gemmatimonas</taxon>
    </lineage>
</organism>
<dbReference type="InterPro" id="IPR008964">
    <property type="entry name" value="Invasin/intimin_cell_adhesion"/>
</dbReference>
<sequence>MRGTPRFNLDPNAIPCETISPSEITGLIEAVFGAGSPDANAALGKWSNIQKQKAAGDLALVVTKTWDLIDFIVTKQKQNKLPANADSERLGRALFCFAGIDATLPQSTNAWVVYPTDLTRTLVTDDGHAGVRLSGENVDAISLISIVPSADTLNTNLDKYPVVYEFSKYPSNTFASEIIAAVCGSIDVNTPDSVLDRLVLGHNLGGTGFELLNEVPIDFLSCGDLVASNAPTSIGDRLLAMLLPKMLYALGPGASGIGGTLLEFSPIGPVDPRVNVTPNAAGTSAPIGSLVLPSPAVTLSTPNGTLLSNIPVTFAIASGGGSITPASTSSNNAGVASTEWRLGTTTGSNSATATPTTGGGAAVDGVVFVPAARTFTATATGPTGVEISGGPIAGSTYAAGSALPLATVRVVGENNRTVEGYSGAIVASALQGGPLFGTANKTAVAGVATFNDLSIQKAGATQQLRFTAGTLFANTGVFAIGAASAASLTINGGNNQSALIGTVLGVAAGTVAPSVMVKDAYGNIVAGQTVYFSPSNNSATVTPLVNPSSAAGIASATWQLQSGTNEMLASLDATPTLDESRFKMFTATGTTNSTPIVSCAVGNQKDPISQYVVRVDGSNKSVTDAKFYFSITGSANALTPYNLRVDARVYDRYGVQIGAVKSSQVSQVYLRGNNAEQKEANFYFSNAVTSGQNTKIVFTIVPTQVVSGTISFNAGNCSPGNTKCTVTNECKAVNETPIATPLGPVYRLSPAVRLLGY</sequence>
<reference evidence="1 2" key="1">
    <citation type="submission" date="2020-05" db="EMBL/GenBank/DDBJ databases">
        <title>Complete genome sequence of Gemmatimonas greenlandica TET16.</title>
        <authorList>
            <person name="Zeng Y."/>
        </authorList>
    </citation>
    <scope>NUCLEOTIDE SEQUENCE [LARGE SCALE GENOMIC DNA]</scope>
    <source>
        <strain evidence="1 2">TET16</strain>
    </source>
</reference>
<dbReference type="SUPFAM" id="SSF49373">
    <property type="entry name" value="Invasin/intimin cell-adhesion fragments"/>
    <property type="match status" value="1"/>
</dbReference>
<accession>A0A6M4IQQ4</accession>